<evidence type="ECO:0000313" key="3">
    <source>
        <dbReference type="Proteomes" id="UP000324222"/>
    </source>
</evidence>
<sequence>MPARKQEEVRPDIREGCGGQPSLVAQAATPRQPLAAPPRSKAPTSGAHGGSATNEYPVLRQPEVVTGFPDTLHSHLLTNTKPQQLPQPDEQCITSFWLGHVEAGQVVVAGVVWVGKCYCCLEHEKSWLEHSHTHSSCSQGDGDLLSQSPEAHVGFGILLPPGCRSALGEHGGRPVQLSPASESRGRWAGYHHHHRPHQHCWFSPSPLPSPPSTSTPILHPTNIIPHKLNLNPMFGPTAPIPGQATPPFVSKRQST</sequence>
<comment type="caution">
    <text evidence="2">The sequence shown here is derived from an EMBL/GenBank/DDBJ whole genome shotgun (WGS) entry which is preliminary data.</text>
</comment>
<proteinExistence type="predicted"/>
<protein>
    <submittedName>
        <fullName evidence="2">Uncharacterized protein</fullName>
    </submittedName>
</protein>
<keyword evidence="3" id="KW-1185">Reference proteome</keyword>
<dbReference type="AlphaFoldDB" id="A0A5B7DX37"/>
<evidence type="ECO:0000313" key="2">
    <source>
        <dbReference type="EMBL" id="MPC25597.1"/>
    </source>
</evidence>
<evidence type="ECO:0000256" key="1">
    <source>
        <dbReference type="SAM" id="MobiDB-lite"/>
    </source>
</evidence>
<feature type="compositionally biased region" description="Basic and acidic residues" evidence="1">
    <location>
        <begin position="1"/>
        <end position="15"/>
    </location>
</feature>
<dbReference type="EMBL" id="VSRR010001483">
    <property type="protein sequence ID" value="MPC25597.1"/>
    <property type="molecule type" value="Genomic_DNA"/>
</dbReference>
<accession>A0A5B7DX37</accession>
<organism evidence="2 3">
    <name type="scientific">Portunus trituberculatus</name>
    <name type="common">Swimming crab</name>
    <name type="synonym">Neptunus trituberculatus</name>
    <dbReference type="NCBI Taxonomy" id="210409"/>
    <lineage>
        <taxon>Eukaryota</taxon>
        <taxon>Metazoa</taxon>
        <taxon>Ecdysozoa</taxon>
        <taxon>Arthropoda</taxon>
        <taxon>Crustacea</taxon>
        <taxon>Multicrustacea</taxon>
        <taxon>Malacostraca</taxon>
        <taxon>Eumalacostraca</taxon>
        <taxon>Eucarida</taxon>
        <taxon>Decapoda</taxon>
        <taxon>Pleocyemata</taxon>
        <taxon>Brachyura</taxon>
        <taxon>Eubrachyura</taxon>
        <taxon>Portunoidea</taxon>
        <taxon>Portunidae</taxon>
        <taxon>Portuninae</taxon>
        <taxon>Portunus</taxon>
    </lineage>
</organism>
<reference evidence="2 3" key="1">
    <citation type="submission" date="2019-05" db="EMBL/GenBank/DDBJ databases">
        <title>Another draft genome of Portunus trituberculatus and its Hox gene families provides insights of decapod evolution.</title>
        <authorList>
            <person name="Jeong J.-H."/>
            <person name="Song I."/>
            <person name="Kim S."/>
            <person name="Choi T."/>
            <person name="Kim D."/>
            <person name="Ryu S."/>
            <person name="Kim W."/>
        </authorList>
    </citation>
    <scope>NUCLEOTIDE SEQUENCE [LARGE SCALE GENOMIC DNA]</scope>
    <source>
        <tissue evidence="2">Muscle</tissue>
    </source>
</reference>
<feature type="region of interest" description="Disordered" evidence="1">
    <location>
        <begin position="1"/>
        <end position="56"/>
    </location>
</feature>
<name>A0A5B7DX37_PORTR</name>
<gene>
    <name evidence="2" type="ORF">E2C01_018717</name>
</gene>
<feature type="region of interest" description="Disordered" evidence="1">
    <location>
        <begin position="236"/>
        <end position="255"/>
    </location>
</feature>
<dbReference type="Proteomes" id="UP000324222">
    <property type="component" value="Unassembled WGS sequence"/>
</dbReference>